<dbReference type="SUPFAM" id="SSF53756">
    <property type="entry name" value="UDP-Glycosyltransferase/glycogen phosphorylase"/>
    <property type="match status" value="1"/>
</dbReference>
<dbReference type="STRING" id="81985.R0I4F9"/>
<dbReference type="Proteomes" id="UP000029121">
    <property type="component" value="Unassembled WGS sequence"/>
</dbReference>
<accession>R0I4F9</accession>
<gene>
    <name evidence="4" type="ORF">CARUB_v10016195mg</name>
</gene>
<reference evidence="5" key="1">
    <citation type="journal article" date="2013" name="Nat. Genet.">
        <title>The Capsella rubella genome and the genomic consequences of rapid mating system evolution.</title>
        <authorList>
            <person name="Slotte T."/>
            <person name="Hazzouri K.M."/>
            <person name="Agren J.A."/>
            <person name="Koenig D."/>
            <person name="Maumus F."/>
            <person name="Guo Y.L."/>
            <person name="Steige K."/>
            <person name="Platts A.E."/>
            <person name="Escobar J.S."/>
            <person name="Newman L.K."/>
            <person name="Wang W."/>
            <person name="Mandakova T."/>
            <person name="Vello E."/>
            <person name="Smith L.M."/>
            <person name="Henz S.R."/>
            <person name="Steffen J."/>
            <person name="Takuno S."/>
            <person name="Brandvain Y."/>
            <person name="Coop G."/>
            <person name="Andolfatto P."/>
            <person name="Hu T.T."/>
            <person name="Blanchette M."/>
            <person name="Clark R.M."/>
            <person name="Quesneville H."/>
            <person name="Nordborg M."/>
            <person name="Gaut B.S."/>
            <person name="Lysak M.A."/>
            <person name="Jenkins J."/>
            <person name="Grimwood J."/>
            <person name="Chapman J."/>
            <person name="Prochnik S."/>
            <person name="Shu S."/>
            <person name="Rokhsar D."/>
            <person name="Schmutz J."/>
            <person name="Weigel D."/>
            <person name="Wright S.I."/>
        </authorList>
    </citation>
    <scope>NUCLEOTIDE SEQUENCE [LARGE SCALE GENOMIC DNA]</scope>
    <source>
        <strain evidence="5">cv. Monte Gargano</strain>
    </source>
</reference>
<dbReference type="InterPro" id="IPR035595">
    <property type="entry name" value="UDP_glycos_trans_CS"/>
</dbReference>
<evidence type="ECO:0000313" key="5">
    <source>
        <dbReference type="Proteomes" id="UP000029121"/>
    </source>
</evidence>
<protein>
    <submittedName>
        <fullName evidence="4">Uncharacterized protein</fullName>
    </submittedName>
</protein>
<feature type="non-terminal residue" evidence="4">
    <location>
        <position position="1"/>
    </location>
</feature>
<evidence type="ECO:0000256" key="1">
    <source>
        <dbReference type="ARBA" id="ARBA00009995"/>
    </source>
</evidence>
<dbReference type="OrthoDB" id="5835829at2759"/>
<dbReference type="PROSITE" id="PS00375">
    <property type="entry name" value="UDPGT"/>
    <property type="match status" value="1"/>
</dbReference>
<organism evidence="4 5">
    <name type="scientific">Capsella rubella</name>
    <dbReference type="NCBI Taxonomy" id="81985"/>
    <lineage>
        <taxon>Eukaryota</taxon>
        <taxon>Viridiplantae</taxon>
        <taxon>Streptophyta</taxon>
        <taxon>Embryophyta</taxon>
        <taxon>Tracheophyta</taxon>
        <taxon>Spermatophyta</taxon>
        <taxon>Magnoliopsida</taxon>
        <taxon>eudicotyledons</taxon>
        <taxon>Gunneridae</taxon>
        <taxon>Pentapetalae</taxon>
        <taxon>rosids</taxon>
        <taxon>malvids</taxon>
        <taxon>Brassicales</taxon>
        <taxon>Brassicaceae</taxon>
        <taxon>Camelineae</taxon>
        <taxon>Capsella</taxon>
    </lineage>
</organism>
<dbReference type="Pfam" id="PF00201">
    <property type="entry name" value="UDPGT"/>
    <property type="match status" value="1"/>
</dbReference>
<dbReference type="eggNOG" id="KOG1192">
    <property type="taxonomic scope" value="Eukaryota"/>
</dbReference>
<comment type="similarity">
    <text evidence="1 3">Belongs to the UDP-glycosyltransferase family.</text>
</comment>
<evidence type="ECO:0000256" key="3">
    <source>
        <dbReference type="RuleBase" id="RU003718"/>
    </source>
</evidence>
<dbReference type="CDD" id="cd03784">
    <property type="entry name" value="GT1_Gtf-like"/>
    <property type="match status" value="1"/>
</dbReference>
<dbReference type="KEGG" id="crb:17891600"/>
<dbReference type="Gene3D" id="3.40.50.2000">
    <property type="entry name" value="Glycogen Phosphorylase B"/>
    <property type="match status" value="1"/>
</dbReference>
<dbReference type="FunFam" id="3.40.50.2000:FF:000431">
    <property type="entry name" value="UDP-glycosyltransferase 90A1"/>
    <property type="match status" value="1"/>
</dbReference>
<dbReference type="InterPro" id="IPR002213">
    <property type="entry name" value="UDP_glucos_trans"/>
</dbReference>
<name>R0I4F9_9BRAS</name>
<dbReference type="PANTHER" id="PTHR48045">
    <property type="entry name" value="UDP-GLYCOSYLTRANSFERASE 72B1"/>
    <property type="match status" value="1"/>
</dbReference>
<dbReference type="AlphaFoldDB" id="R0I4F9"/>
<keyword evidence="2 3" id="KW-0808">Transferase</keyword>
<dbReference type="GO" id="GO:0008194">
    <property type="term" value="F:UDP-glycosyltransferase activity"/>
    <property type="evidence" value="ECO:0007669"/>
    <property type="project" value="InterPro"/>
</dbReference>
<keyword evidence="3" id="KW-0328">Glycosyltransferase</keyword>
<evidence type="ECO:0000256" key="2">
    <source>
        <dbReference type="ARBA" id="ARBA00022679"/>
    </source>
</evidence>
<keyword evidence="5" id="KW-1185">Reference proteome</keyword>
<dbReference type="EMBL" id="KB870807">
    <property type="protein sequence ID" value="EOA32880.1"/>
    <property type="molecule type" value="Genomic_DNA"/>
</dbReference>
<sequence>VKFLWVTRKDVEKILGEGFKDRIRECGMIVRDWVDQWEILSHESVKGFLSHCGWNSVQESICVGVPLLAWPMMAEQPLNAKMVVEEIKVGARVENVQGFVTREELSRKIKELMEEETGKIARKNVKEYSKMAKAALVEGTGSSWKNLDLIFKELNHFQ</sequence>
<proteinExistence type="inferred from homology"/>
<evidence type="ECO:0000313" key="4">
    <source>
        <dbReference type="EMBL" id="EOA32880.1"/>
    </source>
</evidence>
<dbReference type="PANTHER" id="PTHR48045:SF34">
    <property type="entry name" value="ISOFLAVONE 7-O-GLUCOSYLTRANSFERASE 1-LIKE"/>
    <property type="match status" value="1"/>
</dbReference>